<dbReference type="CDD" id="cd16405">
    <property type="entry name" value="RepB_like_N"/>
    <property type="match status" value="1"/>
</dbReference>
<dbReference type="PANTHER" id="PTHR33375">
    <property type="entry name" value="CHROMOSOME-PARTITIONING PROTEIN PARB-RELATED"/>
    <property type="match status" value="1"/>
</dbReference>
<dbReference type="Gene3D" id="3.90.1530.30">
    <property type="match status" value="1"/>
</dbReference>
<dbReference type="InterPro" id="IPR040873">
    <property type="entry name" value="SoPB_HTH"/>
</dbReference>
<dbReference type="InterPro" id="IPR037972">
    <property type="entry name" value="RepB_N"/>
</dbReference>
<evidence type="ECO:0000313" key="4">
    <source>
        <dbReference type="Proteomes" id="UP001528672"/>
    </source>
</evidence>
<dbReference type="SUPFAM" id="SSF110849">
    <property type="entry name" value="ParB/Sulfiredoxin"/>
    <property type="match status" value="1"/>
</dbReference>
<proteinExistence type="inferred from homology"/>
<dbReference type="InterPro" id="IPR004437">
    <property type="entry name" value="ParB/RepB/Spo0J"/>
</dbReference>
<dbReference type="NCBIfam" id="TIGR00180">
    <property type="entry name" value="parB_part"/>
    <property type="match status" value="1"/>
</dbReference>
<sequence length="364" mass="39335">MGKKLLQKAIMIGIPKGQPQPSVIVGRGLDSPTPLPSSLADNNAQANANTRTKTAPGQMLGFMREQSSAIKEVESLKERLAEFKDAQVAKLIDPKLIVPSVWANRHESNFGGPEFAELKAELLSAGGNIQPIKVRPLHQEAGVGPSNPPADGSPMFEIIFGHRRHRACLELGLPVLAMIEPIDAQTLFVQMERENRSRKNLSAWEQGMMYARALDQGLYASNRQLAAAIGRDLGDVGKALALARLPAAVVNAFASPLDLQYRWAKPLSEAQQKDPEGVIARAEALRGKASILSAKEILAGLMGDGLSTPATKPAWTERAILVNEQTVGSMSEGPRGTTNIRLDKALNAARQEELLKLLQEFLAK</sequence>
<protein>
    <submittedName>
        <fullName evidence="3">ParB/RepB/Spo0J family partition protein</fullName>
    </submittedName>
</protein>
<dbReference type="RefSeq" id="WP_273924707.1">
    <property type="nucleotide sequence ID" value="NZ_JAQSIO010000001.1"/>
</dbReference>
<reference evidence="3 4" key="1">
    <citation type="submission" date="2023-02" db="EMBL/GenBank/DDBJ databases">
        <title>Bacterial whole genome sequence for Curvibacter sp. HBC28.</title>
        <authorList>
            <person name="Le V."/>
            <person name="Ko S.-R."/>
            <person name="Ahn C.-Y."/>
            <person name="Oh H.-M."/>
        </authorList>
    </citation>
    <scope>NUCLEOTIDE SEQUENCE [LARGE SCALE GENOMIC DNA]</scope>
    <source>
        <strain evidence="3 4">HBC28</strain>
    </source>
</reference>
<dbReference type="Gene3D" id="1.10.10.2830">
    <property type="match status" value="1"/>
</dbReference>
<dbReference type="PANTHER" id="PTHR33375:SF1">
    <property type="entry name" value="CHROMOSOME-PARTITIONING PROTEIN PARB-RELATED"/>
    <property type="match status" value="1"/>
</dbReference>
<dbReference type="InterPro" id="IPR050336">
    <property type="entry name" value="Chromosome_partition/occlusion"/>
</dbReference>
<dbReference type="SUPFAM" id="SSF109709">
    <property type="entry name" value="KorB DNA-binding domain-like"/>
    <property type="match status" value="1"/>
</dbReference>
<evidence type="ECO:0000313" key="3">
    <source>
        <dbReference type="EMBL" id="MDD0813176.1"/>
    </source>
</evidence>
<evidence type="ECO:0000256" key="1">
    <source>
        <dbReference type="ARBA" id="ARBA00006295"/>
    </source>
</evidence>
<feature type="domain" description="ParB-like N-terminal" evidence="2">
    <location>
        <begin position="90"/>
        <end position="196"/>
    </location>
</feature>
<dbReference type="EMBL" id="JAQSIO010000001">
    <property type="protein sequence ID" value="MDD0813176.1"/>
    <property type="molecule type" value="Genomic_DNA"/>
</dbReference>
<dbReference type="InterPro" id="IPR036086">
    <property type="entry name" value="ParB/Sulfiredoxin_sf"/>
</dbReference>
<name>A0ABT5M9B8_9BURK</name>
<gene>
    <name evidence="3" type="ORF">PSQ39_00890</name>
</gene>
<dbReference type="InterPro" id="IPR003115">
    <property type="entry name" value="ParB_N"/>
</dbReference>
<dbReference type="Pfam" id="PF02195">
    <property type="entry name" value="ParB_N"/>
    <property type="match status" value="1"/>
</dbReference>
<dbReference type="Pfam" id="PF18090">
    <property type="entry name" value="SoPB_HTH"/>
    <property type="match status" value="1"/>
</dbReference>
<organism evidence="3 4">
    <name type="scientific">Curvibacter microcysteis</name>
    <dbReference type="NCBI Taxonomy" id="3026419"/>
    <lineage>
        <taxon>Bacteria</taxon>
        <taxon>Pseudomonadati</taxon>
        <taxon>Pseudomonadota</taxon>
        <taxon>Betaproteobacteria</taxon>
        <taxon>Burkholderiales</taxon>
        <taxon>Comamonadaceae</taxon>
        <taxon>Curvibacter</taxon>
    </lineage>
</organism>
<keyword evidence="4" id="KW-1185">Reference proteome</keyword>
<dbReference type="SMART" id="SM00470">
    <property type="entry name" value="ParB"/>
    <property type="match status" value="1"/>
</dbReference>
<accession>A0ABT5M9B8</accession>
<dbReference type="Proteomes" id="UP001528672">
    <property type="component" value="Unassembled WGS sequence"/>
</dbReference>
<comment type="caution">
    <text evidence="3">The sequence shown here is derived from an EMBL/GenBank/DDBJ whole genome shotgun (WGS) entry which is preliminary data.</text>
</comment>
<comment type="similarity">
    <text evidence="1">Belongs to the ParB family.</text>
</comment>
<evidence type="ECO:0000259" key="2">
    <source>
        <dbReference type="SMART" id="SM00470"/>
    </source>
</evidence>